<evidence type="ECO:0000256" key="7">
    <source>
        <dbReference type="SAM" id="SignalP"/>
    </source>
</evidence>
<dbReference type="GO" id="GO:0043531">
    <property type="term" value="F:ADP binding"/>
    <property type="evidence" value="ECO:0007669"/>
    <property type="project" value="InterPro"/>
</dbReference>
<sequence length="930" mass="106762">MVSLISFLSNTATSVITAVVPSCIEPISRNITYPFKVSDNVQALEVATNRLDSKQLDVKNRVHMEELQGLTQTNQVEQWFTQVEVVKEEVDEIKKRYDIERSRCLIGSRSFNCWSNYRISKDAAIKLMEVEELCNRGNKFEEVATRLPQALPVGLEAVSTEVVGLQEILRYIDNDQYNVIGIWGMGGVGKTHLLRLVHDHYKRSSAFDSVIFVTASKECSIEKLQEELCKKYSFGRGTDVESQATIISNYLSNRNFLILLDDVWEQIDLQRVGIPFPLGLVNQFRRKVIITTRSLVVCGQMDVQKSHKVVGLDDEKALCLFYKMVGDETINSHPLIKSLAIEAVKELDCLPLALKTIGRSMHGKKNPIEWYHAIDLIRKSRLHEIETCREENKIYYILKLSYDSLKTRELKDCFLACSLWPEDWNIPKTELIECWMGLGLLDASDAENPYNPGHILIENLLSACLLEQGEDSVKMHDVIRDMALWLAHDSGKTRDKWIVRQGVGVNQVLHQQNSWCHVERAALFTTLFTGFQHLVDEFIPCDANKLHFLMVRNDDRFGVVEPIVKNMGFFCTLAFLDLSDCRLESFPQDISKLVNLRHLNLSKNQISFVPEDLKHVSNLRNLFLADNRIASFPRGVISELKELLIIDLFKNKIRVNNLTWLIKEIICLRKIRSVNVTILQHATQFWSILELSYFPIRSLELDYVNETDVILLPSSFIENSIIQNNLYQLVLRQHNRNVVLPNNIIEMKDSQMSYCQLKYLEILIIDGMEMVEISWQNLAPKDLFSRLSTLQIWNCGKLKNISWVLYLPSLQSVIVGSCQNIIQLIEHFDSAAIATPGITEMLTPTFPSLKFLLLFALPKLQIICDQSITFPSLEQINISHCPMLQELPFQSNTVPSNLSIVMVKELWENLEWEDNDLKEALQPLTRLFPA</sequence>
<dbReference type="Proteomes" id="UP001140206">
    <property type="component" value="Chromosome 1"/>
</dbReference>
<dbReference type="InterPro" id="IPR002182">
    <property type="entry name" value="NB-ARC"/>
</dbReference>
<dbReference type="PRINTS" id="PR00364">
    <property type="entry name" value="DISEASERSIST"/>
</dbReference>
<dbReference type="InterPro" id="IPR036388">
    <property type="entry name" value="WH-like_DNA-bd_sf"/>
</dbReference>
<feature type="domain" description="AAA+ ATPase" evidence="8">
    <location>
        <begin position="176"/>
        <end position="307"/>
    </location>
</feature>
<evidence type="ECO:0000256" key="4">
    <source>
        <dbReference type="ARBA" id="ARBA00022821"/>
    </source>
</evidence>
<evidence type="ECO:0000256" key="5">
    <source>
        <dbReference type="ARBA" id="ARBA00022840"/>
    </source>
</evidence>
<dbReference type="Gene3D" id="1.10.8.430">
    <property type="entry name" value="Helical domain of apoptotic protease-activating factors"/>
    <property type="match status" value="1"/>
</dbReference>
<name>A0AAV8GGZ8_9POAL</name>
<evidence type="ECO:0000256" key="1">
    <source>
        <dbReference type="ARBA" id="ARBA00008894"/>
    </source>
</evidence>
<dbReference type="SMART" id="SM00369">
    <property type="entry name" value="LRR_TYP"/>
    <property type="match status" value="2"/>
</dbReference>
<dbReference type="InterPro" id="IPR027417">
    <property type="entry name" value="P-loop_NTPase"/>
</dbReference>
<feature type="coiled-coil region" evidence="6">
    <location>
        <begin position="76"/>
        <end position="103"/>
    </location>
</feature>
<dbReference type="EMBL" id="JAMFTS010000001">
    <property type="protein sequence ID" value="KAJ4804950.1"/>
    <property type="molecule type" value="Genomic_DNA"/>
</dbReference>
<dbReference type="InterPro" id="IPR057135">
    <property type="entry name" value="At4g27190-like_LRR"/>
</dbReference>
<evidence type="ECO:0000313" key="10">
    <source>
        <dbReference type="Proteomes" id="UP001140206"/>
    </source>
</evidence>
<dbReference type="InterPro" id="IPR001611">
    <property type="entry name" value="Leu-rich_rpt"/>
</dbReference>
<dbReference type="PANTHER" id="PTHR33463">
    <property type="entry name" value="NB-ARC DOMAIN-CONTAINING PROTEIN-RELATED"/>
    <property type="match status" value="1"/>
</dbReference>
<dbReference type="AlphaFoldDB" id="A0AAV8GGZ8"/>
<dbReference type="GO" id="GO:0042742">
    <property type="term" value="P:defense response to bacterium"/>
    <property type="evidence" value="ECO:0007669"/>
    <property type="project" value="UniProtKB-ARBA"/>
</dbReference>
<keyword evidence="7" id="KW-0732">Signal</keyword>
<dbReference type="Gene3D" id="3.40.50.300">
    <property type="entry name" value="P-loop containing nucleotide triphosphate hydrolases"/>
    <property type="match status" value="1"/>
</dbReference>
<keyword evidence="5" id="KW-0067">ATP-binding</keyword>
<keyword evidence="4" id="KW-0611">Plant defense</keyword>
<dbReference type="SUPFAM" id="SSF52540">
    <property type="entry name" value="P-loop containing nucleoside triphosphate hydrolases"/>
    <property type="match status" value="1"/>
</dbReference>
<dbReference type="Pfam" id="PF00931">
    <property type="entry name" value="NB-ARC"/>
    <property type="match status" value="1"/>
</dbReference>
<dbReference type="Pfam" id="PF23247">
    <property type="entry name" value="LRR_RPS2"/>
    <property type="match status" value="1"/>
</dbReference>
<evidence type="ECO:0000313" key="9">
    <source>
        <dbReference type="EMBL" id="KAJ4804950.1"/>
    </source>
</evidence>
<dbReference type="SMART" id="SM00382">
    <property type="entry name" value="AAA"/>
    <property type="match status" value="1"/>
</dbReference>
<feature type="signal peptide" evidence="7">
    <location>
        <begin position="1"/>
        <end position="18"/>
    </location>
</feature>
<protein>
    <submittedName>
        <fullName evidence="9">Disease resistance protein RPS5</fullName>
    </submittedName>
</protein>
<keyword evidence="5" id="KW-0547">Nucleotide-binding</keyword>
<evidence type="ECO:0000256" key="6">
    <source>
        <dbReference type="SAM" id="Coils"/>
    </source>
</evidence>
<comment type="caution">
    <text evidence="9">The sequence shown here is derived from an EMBL/GenBank/DDBJ whole genome shotgun (WGS) entry which is preliminary data.</text>
</comment>
<keyword evidence="3" id="KW-0677">Repeat</keyword>
<dbReference type="Pfam" id="PF23559">
    <property type="entry name" value="WHD_DRP"/>
    <property type="match status" value="1"/>
</dbReference>
<dbReference type="GO" id="GO:0002758">
    <property type="term" value="P:innate immune response-activating signaling pathway"/>
    <property type="evidence" value="ECO:0007669"/>
    <property type="project" value="UniProtKB-ARBA"/>
</dbReference>
<gene>
    <name evidence="9" type="ORF">LUZ62_017516</name>
</gene>
<dbReference type="InterPro" id="IPR050905">
    <property type="entry name" value="Plant_NBS-LRR"/>
</dbReference>
<keyword evidence="2" id="KW-0433">Leucine-rich repeat</keyword>
<evidence type="ECO:0000256" key="3">
    <source>
        <dbReference type="ARBA" id="ARBA00022737"/>
    </source>
</evidence>
<dbReference type="PANTHER" id="PTHR33463:SF207">
    <property type="entry name" value="AAA+ ATPASE DOMAIN-CONTAINING PROTEIN"/>
    <property type="match status" value="1"/>
</dbReference>
<organism evidence="9 10">
    <name type="scientific">Rhynchospora pubera</name>
    <dbReference type="NCBI Taxonomy" id="906938"/>
    <lineage>
        <taxon>Eukaryota</taxon>
        <taxon>Viridiplantae</taxon>
        <taxon>Streptophyta</taxon>
        <taxon>Embryophyta</taxon>
        <taxon>Tracheophyta</taxon>
        <taxon>Spermatophyta</taxon>
        <taxon>Magnoliopsida</taxon>
        <taxon>Liliopsida</taxon>
        <taxon>Poales</taxon>
        <taxon>Cyperaceae</taxon>
        <taxon>Cyperoideae</taxon>
        <taxon>Rhynchosporeae</taxon>
        <taxon>Rhynchospora</taxon>
    </lineage>
</organism>
<accession>A0AAV8GGZ8</accession>
<keyword evidence="10" id="KW-1185">Reference proteome</keyword>
<evidence type="ECO:0000256" key="2">
    <source>
        <dbReference type="ARBA" id="ARBA00022614"/>
    </source>
</evidence>
<dbReference type="InterPro" id="IPR032675">
    <property type="entry name" value="LRR_dom_sf"/>
</dbReference>
<dbReference type="InterPro" id="IPR003591">
    <property type="entry name" value="Leu-rich_rpt_typical-subtyp"/>
</dbReference>
<proteinExistence type="inferred from homology"/>
<dbReference type="GO" id="GO:0005524">
    <property type="term" value="F:ATP binding"/>
    <property type="evidence" value="ECO:0007669"/>
    <property type="project" value="UniProtKB-KW"/>
</dbReference>
<dbReference type="FunFam" id="1.10.10.10:FF:000322">
    <property type="entry name" value="Probable disease resistance protein At1g63360"/>
    <property type="match status" value="1"/>
</dbReference>
<dbReference type="Pfam" id="PF13855">
    <property type="entry name" value="LRR_8"/>
    <property type="match status" value="1"/>
</dbReference>
<feature type="chain" id="PRO_5043967329" evidence="7">
    <location>
        <begin position="19"/>
        <end position="930"/>
    </location>
</feature>
<dbReference type="Gene3D" id="3.80.10.10">
    <property type="entry name" value="Ribonuclease Inhibitor"/>
    <property type="match status" value="2"/>
</dbReference>
<evidence type="ECO:0000259" key="8">
    <source>
        <dbReference type="SMART" id="SM00382"/>
    </source>
</evidence>
<dbReference type="FunFam" id="3.40.50.300:FF:001091">
    <property type="entry name" value="Probable disease resistance protein At1g61300"/>
    <property type="match status" value="1"/>
</dbReference>
<comment type="similarity">
    <text evidence="1">Belongs to the disease resistance NB-LRR family.</text>
</comment>
<keyword evidence="6" id="KW-0175">Coiled coil</keyword>
<reference evidence="9" key="1">
    <citation type="submission" date="2022-08" db="EMBL/GenBank/DDBJ databases">
        <authorList>
            <person name="Marques A."/>
        </authorList>
    </citation>
    <scope>NUCLEOTIDE SEQUENCE</scope>
    <source>
        <strain evidence="9">RhyPub2mFocal</strain>
        <tissue evidence="9">Leaves</tissue>
    </source>
</reference>
<dbReference type="Gene3D" id="1.10.10.10">
    <property type="entry name" value="Winged helix-like DNA-binding domain superfamily/Winged helix DNA-binding domain"/>
    <property type="match status" value="1"/>
</dbReference>
<dbReference type="InterPro" id="IPR058922">
    <property type="entry name" value="WHD_DRP"/>
</dbReference>
<dbReference type="GO" id="GO:0009626">
    <property type="term" value="P:plant-type hypersensitive response"/>
    <property type="evidence" value="ECO:0007669"/>
    <property type="project" value="UniProtKB-ARBA"/>
</dbReference>
<dbReference type="InterPro" id="IPR003593">
    <property type="entry name" value="AAA+_ATPase"/>
</dbReference>
<dbReference type="SUPFAM" id="SSF52058">
    <property type="entry name" value="L domain-like"/>
    <property type="match status" value="1"/>
</dbReference>
<dbReference type="PROSITE" id="PS51450">
    <property type="entry name" value="LRR"/>
    <property type="match status" value="1"/>
</dbReference>
<dbReference type="InterPro" id="IPR042197">
    <property type="entry name" value="Apaf_helical"/>
</dbReference>